<dbReference type="InterPro" id="IPR015813">
    <property type="entry name" value="Pyrv/PenolPyrv_kinase-like_dom"/>
</dbReference>
<evidence type="ECO:0000313" key="4">
    <source>
        <dbReference type="Proteomes" id="UP001324634"/>
    </source>
</evidence>
<comment type="function">
    <text evidence="1">Forms oxaloacetate, a four-carbon dicarboxylic acid source for the tricarboxylic acid cycle.</text>
</comment>
<reference evidence="3 4" key="1">
    <citation type="submission" date="2023-11" db="EMBL/GenBank/DDBJ databases">
        <title>Peredibacter starrii A3.12.</title>
        <authorList>
            <person name="Mitchell R.J."/>
        </authorList>
    </citation>
    <scope>NUCLEOTIDE SEQUENCE [LARGE SCALE GENOMIC DNA]</scope>
    <source>
        <strain evidence="3 4">A3.12</strain>
    </source>
</reference>
<dbReference type="EMBL" id="CP139487">
    <property type="protein sequence ID" value="WPU65443.1"/>
    <property type="molecule type" value="Genomic_DNA"/>
</dbReference>
<dbReference type="GO" id="GO:0006099">
    <property type="term" value="P:tricarboxylic acid cycle"/>
    <property type="evidence" value="ECO:0007669"/>
    <property type="project" value="InterPro"/>
</dbReference>
<dbReference type="KEGG" id="psti:SOO65_01650"/>
<dbReference type="SUPFAM" id="SSF51621">
    <property type="entry name" value="Phosphoenolpyruvate/pyruvate domain"/>
    <property type="match status" value="1"/>
</dbReference>
<dbReference type="Proteomes" id="UP001324634">
    <property type="component" value="Chromosome"/>
</dbReference>
<organism evidence="3 4">
    <name type="scientific">Peredibacter starrii</name>
    <dbReference type="NCBI Taxonomy" id="28202"/>
    <lineage>
        <taxon>Bacteria</taxon>
        <taxon>Pseudomonadati</taxon>
        <taxon>Bdellovibrionota</taxon>
        <taxon>Bacteriovoracia</taxon>
        <taxon>Bacteriovoracales</taxon>
        <taxon>Bacteriovoracaceae</taxon>
        <taxon>Peredibacter</taxon>
    </lineage>
</organism>
<dbReference type="GO" id="GO:0008964">
    <property type="term" value="F:phosphoenolpyruvate carboxylase activity"/>
    <property type="evidence" value="ECO:0007669"/>
    <property type="project" value="InterPro"/>
</dbReference>
<dbReference type="PANTHER" id="PTHR30523:SF6">
    <property type="entry name" value="PHOSPHOENOLPYRUVATE CARBOXYLASE"/>
    <property type="match status" value="1"/>
</dbReference>
<dbReference type="AlphaFoldDB" id="A0AAX4HQ35"/>
<name>A0AAX4HQ35_9BACT</name>
<dbReference type="PANTHER" id="PTHR30523">
    <property type="entry name" value="PHOSPHOENOLPYRUVATE CARBOXYLASE"/>
    <property type="match status" value="1"/>
</dbReference>
<evidence type="ECO:0000256" key="1">
    <source>
        <dbReference type="ARBA" id="ARBA00003670"/>
    </source>
</evidence>
<gene>
    <name evidence="3" type="ORF">SOO65_01650</name>
</gene>
<proteinExistence type="predicted"/>
<keyword evidence="3" id="KW-0456">Lyase</keyword>
<keyword evidence="4" id="KW-1185">Reference proteome</keyword>
<evidence type="ECO:0000313" key="3">
    <source>
        <dbReference type="EMBL" id="WPU65443.1"/>
    </source>
</evidence>
<dbReference type="InterPro" id="IPR021135">
    <property type="entry name" value="PEP_COase"/>
</dbReference>
<protein>
    <recommendedName>
        <fullName evidence="2">Phosphoenolpyruvate carboxylase</fullName>
    </recommendedName>
</protein>
<evidence type="ECO:0000256" key="2">
    <source>
        <dbReference type="ARBA" id="ARBA00022419"/>
    </source>
</evidence>
<dbReference type="RefSeq" id="WP_321395913.1">
    <property type="nucleotide sequence ID" value="NZ_CP139487.1"/>
</dbReference>
<dbReference type="GO" id="GO:0015977">
    <property type="term" value="P:carbon fixation"/>
    <property type="evidence" value="ECO:0007669"/>
    <property type="project" value="InterPro"/>
</dbReference>
<accession>A0AAX4HQ35</accession>
<dbReference type="Pfam" id="PF00311">
    <property type="entry name" value="PEPcase"/>
    <property type="match status" value="3"/>
</dbReference>
<dbReference type="GO" id="GO:0005829">
    <property type="term" value="C:cytosol"/>
    <property type="evidence" value="ECO:0007669"/>
    <property type="project" value="TreeGrafter"/>
</dbReference>
<sequence length="764" mass="87593">MSPVIADDLKIIVSKAVKLLGLAIKDIYGETHFQKIEDLRLRMKAVRGKEGPIVEEALKSVYAELSKSPNEELHQIAKAFSLLLELINACEAAYRSYRLESFDVKSEGKKPHSLVFVFTSHPTEARSHNFLRLMDKVENLLILSLNTTFESVEEQLRYLFRIALRLNLANNRRPQVKDEAEQIYHVVLDPKILSEQIYLKRKGINVLFRTWVGGDKDGHPKVGPLTMQQSLNLSRRKILGCIKYRLDTYKEEVLWADETLQRDFVSLNEDLRKLNTVGTADGKKVVAFKKRFEAFLDKTQKKKLNSPALEDIKELIWIYPALVLPLEIREDQGLIHEALKKPKLAIAQMLLLLKKISSGFEPKWYVRGFIISMCQTPEDLLAAVKLTKKMTGSYLIPAVPLFENEKGLTHAIHILRESFKQEALAQHHIKTWGSRYEVMLGYSDSSKENGVLPGRILVEKALLLLEEFLIKHKLTPVFFHGSGGSVSRGGGSIKEQIAWWPQTALNIYKVTVQGETVQRHFHQPLIMRSQVGKIVEEFANYHPRTIVSCEAIPKFTAEIQTAYRDLVNNPDFQNLVSRATPYDFLNLLKIGSRPTKRSGKGQFTIRAIPWILCWTQTRLLLPIWWGIGRSWATLTDSEKEDLKVYFAKSPLMQTYIKNLGFTFAKIELGVWNFHVEHSSLTKEEKLYWRTTIEEELKRSIVFFNEISGETSFTWFRPQLGESIYFRSSMIHPLNVIQKISLARKDNVLLRETVTGIASGMLTTG</sequence>